<comment type="caution">
    <text evidence="2">The sequence shown here is derived from an EMBL/GenBank/DDBJ whole genome shotgun (WGS) entry which is preliminary data.</text>
</comment>
<accession>X1BUS4</accession>
<protein>
    <submittedName>
        <fullName evidence="2">Uncharacterized protein</fullName>
    </submittedName>
</protein>
<feature type="compositionally biased region" description="Basic and acidic residues" evidence="1">
    <location>
        <begin position="1"/>
        <end position="16"/>
    </location>
</feature>
<gene>
    <name evidence="2" type="ORF">S01H4_24346</name>
</gene>
<evidence type="ECO:0000256" key="1">
    <source>
        <dbReference type="SAM" id="MobiDB-lite"/>
    </source>
</evidence>
<evidence type="ECO:0000313" key="2">
    <source>
        <dbReference type="EMBL" id="GAG84902.1"/>
    </source>
</evidence>
<feature type="non-terminal residue" evidence="2">
    <location>
        <position position="1"/>
    </location>
</feature>
<organism evidence="2">
    <name type="scientific">marine sediment metagenome</name>
    <dbReference type="NCBI Taxonomy" id="412755"/>
    <lineage>
        <taxon>unclassified sequences</taxon>
        <taxon>metagenomes</taxon>
        <taxon>ecological metagenomes</taxon>
    </lineage>
</organism>
<proteinExistence type="predicted"/>
<dbReference type="EMBL" id="BART01011423">
    <property type="protein sequence ID" value="GAG84902.1"/>
    <property type="molecule type" value="Genomic_DNA"/>
</dbReference>
<reference evidence="2" key="1">
    <citation type="journal article" date="2014" name="Front. Microbiol.">
        <title>High frequency of phylogenetically diverse reductive dehalogenase-homologous genes in deep subseafloor sedimentary metagenomes.</title>
        <authorList>
            <person name="Kawai M."/>
            <person name="Futagami T."/>
            <person name="Toyoda A."/>
            <person name="Takaki Y."/>
            <person name="Nishi S."/>
            <person name="Hori S."/>
            <person name="Arai W."/>
            <person name="Tsubouchi T."/>
            <person name="Morono Y."/>
            <person name="Uchiyama I."/>
            <person name="Ito T."/>
            <person name="Fujiyama A."/>
            <person name="Inagaki F."/>
            <person name="Takami H."/>
        </authorList>
    </citation>
    <scope>NUCLEOTIDE SEQUENCE</scope>
    <source>
        <strain evidence="2">Expedition CK06-06</strain>
    </source>
</reference>
<sequence length="45" mass="5143">IWVPQTRRDIGNEKPGGKLKVAPPILNTKYTAPNQAKTWRNPKMQ</sequence>
<name>X1BUS4_9ZZZZ</name>
<feature type="region of interest" description="Disordered" evidence="1">
    <location>
        <begin position="1"/>
        <end position="22"/>
    </location>
</feature>
<dbReference type="AlphaFoldDB" id="X1BUS4"/>